<evidence type="ECO:0000313" key="3">
    <source>
        <dbReference type="Proteomes" id="UP000076447"/>
    </source>
</evidence>
<protein>
    <submittedName>
        <fullName evidence="2">Uncharacterized protein</fullName>
    </submittedName>
</protein>
<evidence type="ECO:0000256" key="1">
    <source>
        <dbReference type="SAM" id="MobiDB-lite"/>
    </source>
</evidence>
<dbReference type="AlphaFoldDB" id="A0A163QTN0"/>
<dbReference type="PATRIC" id="fig|43678.3.peg.2942"/>
<dbReference type="OrthoDB" id="4966992at2"/>
<reference evidence="2 3" key="1">
    <citation type="submission" date="2016-01" db="EMBL/GenBank/DDBJ databases">
        <title>Genome sequence of Oerskovia enterophila VJag, an agar and cellulose degrading bacterium.</title>
        <authorList>
            <person name="Poehlein A."/>
            <person name="Jag V."/>
            <person name="Bengelsdorf F."/>
            <person name="Duerre P."/>
            <person name="Daniel R."/>
        </authorList>
    </citation>
    <scope>NUCLEOTIDE SEQUENCE [LARGE SCALE GENOMIC DNA]</scope>
    <source>
        <strain evidence="2 3">VJag</strain>
    </source>
</reference>
<dbReference type="EMBL" id="LRIE01000079">
    <property type="protein sequence ID" value="KZM34514.1"/>
    <property type="molecule type" value="Genomic_DNA"/>
</dbReference>
<gene>
    <name evidence="2" type="ORF">OJAG_28130</name>
</gene>
<comment type="caution">
    <text evidence="2">The sequence shown here is derived from an EMBL/GenBank/DDBJ whole genome shotgun (WGS) entry which is preliminary data.</text>
</comment>
<feature type="compositionally biased region" description="Polar residues" evidence="1">
    <location>
        <begin position="124"/>
        <end position="133"/>
    </location>
</feature>
<dbReference type="Proteomes" id="UP000076447">
    <property type="component" value="Unassembled WGS sequence"/>
</dbReference>
<dbReference type="STRING" id="43678.OJAG_28130"/>
<name>A0A163QTN0_9CELL</name>
<dbReference type="GO" id="GO:0003677">
    <property type="term" value="F:DNA binding"/>
    <property type="evidence" value="ECO:0007669"/>
    <property type="project" value="InterPro"/>
</dbReference>
<proteinExistence type="predicted"/>
<dbReference type="RefSeq" id="WP_068709220.1">
    <property type="nucleotide sequence ID" value="NZ_LRIE01000079.1"/>
</dbReference>
<feature type="region of interest" description="Disordered" evidence="1">
    <location>
        <begin position="121"/>
        <end position="183"/>
    </location>
</feature>
<evidence type="ECO:0000313" key="2">
    <source>
        <dbReference type="EMBL" id="KZM34514.1"/>
    </source>
</evidence>
<dbReference type="Gene3D" id="1.10.260.40">
    <property type="entry name" value="lambda repressor-like DNA-binding domains"/>
    <property type="match status" value="1"/>
</dbReference>
<organism evidence="2 3">
    <name type="scientific">Oerskovia enterophila</name>
    <dbReference type="NCBI Taxonomy" id="43678"/>
    <lineage>
        <taxon>Bacteria</taxon>
        <taxon>Bacillati</taxon>
        <taxon>Actinomycetota</taxon>
        <taxon>Actinomycetes</taxon>
        <taxon>Micrococcales</taxon>
        <taxon>Cellulomonadaceae</taxon>
        <taxon>Oerskovia</taxon>
    </lineage>
</organism>
<dbReference type="InterPro" id="IPR010982">
    <property type="entry name" value="Lambda_DNA-bd_dom_sf"/>
</dbReference>
<sequence>MTNPNALRDLIEDTMARNGWTQPDVVKRARAAGHQLSEQNMSRIKSGPVVNLVAKQTRALAAGLGLPVGVVIDANLQAMGFDVESPATVDVTEAVMRDPNLAARDRRLLLAVVRELVAEEGESNVVSMSNKRSSGMPATLQNRYDQVHDELDSGALDAEPFAAGTGDERDVEQPGPEDDDEGR</sequence>
<accession>A0A163QTN0</accession>